<evidence type="ECO:0000313" key="3">
    <source>
        <dbReference type="Proteomes" id="UP000044071"/>
    </source>
</evidence>
<protein>
    <submittedName>
        <fullName evidence="2">Uncharacterized protein</fullName>
    </submittedName>
</protein>
<keyword evidence="3" id="KW-1185">Reference proteome</keyword>
<evidence type="ECO:0000313" key="2">
    <source>
        <dbReference type="EMBL" id="CDZ77561.1"/>
    </source>
</evidence>
<dbReference type="OrthoDB" id="5638979at2"/>
<dbReference type="STRING" id="1034943.BN59_01844"/>
<dbReference type="EMBL" id="CCSB01000002">
    <property type="protein sequence ID" value="CDZ77561.1"/>
    <property type="molecule type" value="Genomic_DNA"/>
</dbReference>
<evidence type="ECO:0000256" key="1">
    <source>
        <dbReference type="SAM" id="MobiDB-lite"/>
    </source>
</evidence>
<dbReference type="InterPro" id="IPR037238">
    <property type="entry name" value="YbiA-like_sf"/>
</dbReference>
<reference evidence="2 3" key="1">
    <citation type="submission" date="2014-06" db="EMBL/GenBank/DDBJ databases">
        <authorList>
            <person name="Urmite Genomes Urmite Genomes"/>
        </authorList>
    </citation>
    <scope>NUCLEOTIDE SEQUENCE [LARGE SCALE GENOMIC DNA]</scope>
</reference>
<dbReference type="AlphaFoldDB" id="A0A078KX62"/>
<gene>
    <name evidence="2" type="ORF">BN59_01844</name>
</gene>
<proteinExistence type="predicted"/>
<sequence length="449" mass="49520">MGGQLYLNNGQPPNRANVCVSGYERGKENFALSNFDDNNGKGYWFKDPKLGKVWFPTSEHYLHFQKIKPEHKAQHLAAWQNEKSPGVILAGIRDPKSPYHISNAQNAYMTPQGFNNKAWDSDKVFVQMQINAAKYQQSQDFRDCIQKSIDLGKAFGDNKGPAAIIEDTSSLRTGKGPEEIWGTGPAGKGTNILGNSQTAFAMMVQNNQFSLTSPEPELQSFKTANVASHYANARTQYQHGIQGTFADVRKQSKRDQGLGQPDTSDLGSHLVQRISAGAIKKGTLDVKSYAAPQAAQQANHNQMHSMQPRSVPHMASSSQSSASREVSSAIQQMIGQSKSEIPLVSKGALQGTFKMAFDNAQDAKAFKQLLEKSGLKGISYYGDGEKYPMKQGGKELGHIVRFENNGDKTQIPPEALKFLHSKFDDENKVADVVEQMGFERPEPANRYTI</sequence>
<name>A0A078KX62_9GAMM</name>
<feature type="compositionally biased region" description="Polar residues" evidence="1">
    <location>
        <begin position="299"/>
        <end position="308"/>
    </location>
</feature>
<accession>A0A078KX62</accession>
<dbReference type="RefSeq" id="WP_052403212.1">
    <property type="nucleotide sequence ID" value="NZ_CCVW01000002.1"/>
</dbReference>
<dbReference type="eggNOG" id="ENOG5030SSN">
    <property type="taxonomic scope" value="Bacteria"/>
</dbReference>
<organism evidence="2 3">
    <name type="scientific">Legionella massiliensis</name>
    <dbReference type="NCBI Taxonomy" id="1034943"/>
    <lineage>
        <taxon>Bacteria</taxon>
        <taxon>Pseudomonadati</taxon>
        <taxon>Pseudomonadota</taxon>
        <taxon>Gammaproteobacteria</taxon>
        <taxon>Legionellales</taxon>
        <taxon>Legionellaceae</taxon>
        <taxon>Legionella</taxon>
    </lineage>
</organism>
<dbReference type="Proteomes" id="UP000044071">
    <property type="component" value="Unassembled WGS sequence"/>
</dbReference>
<feature type="region of interest" description="Disordered" evidence="1">
    <location>
        <begin position="249"/>
        <end position="268"/>
    </location>
</feature>
<feature type="region of interest" description="Disordered" evidence="1">
    <location>
        <begin position="291"/>
        <end position="320"/>
    </location>
</feature>
<dbReference type="SUPFAM" id="SSF143990">
    <property type="entry name" value="YbiA-like"/>
    <property type="match status" value="1"/>
</dbReference>
<dbReference type="Gene3D" id="1.10.357.40">
    <property type="entry name" value="YbiA-like"/>
    <property type="match status" value="1"/>
</dbReference>